<dbReference type="InterPro" id="IPR001245">
    <property type="entry name" value="Ser-Thr/Tyr_kinase_cat_dom"/>
</dbReference>
<keyword evidence="2 4" id="KW-0547">Nucleotide-binding</keyword>
<dbReference type="OrthoDB" id="3248549at2759"/>
<keyword evidence="6" id="KW-0418">Kinase</keyword>
<dbReference type="GO" id="GO:0004674">
    <property type="term" value="F:protein serine/threonine kinase activity"/>
    <property type="evidence" value="ECO:0007669"/>
    <property type="project" value="UniProtKB-KW"/>
</dbReference>
<evidence type="ECO:0000313" key="6">
    <source>
        <dbReference type="EMBL" id="ELR23756.1"/>
    </source>
</evidence>
<dbReference type="AlphaFoldDB" id="L8HH37"/>
<dbReference type="InterPro" id="IPR015943">
    <property type="entry name" value="WD40/YVTN_repeat-like_dom_sf"/>
</dbReference>
<dbReference type="SUPFAM" id="SSF50978">
    <property type="entry name" value="WD40 repeat-like"/>
    <property type="match status" value="1"/>
</dbReference>
<dbReference type="SMART" id="SM00320">
    <property type="entry name" value="WD40"/>
    <property type="match status" value="6"/>
</dbReference>
<dbReference type="PROSITE" id="PS50011">
    <property type="entry name" value="PROTEIN_KINASE_DOM"/>
    <property type="match status" value="1"/>
</dbReference>
<dbReference type="InterPro" id="IPR001680">
    <property type="entry name" value="WD40_rpt"/>
</dbReference>
<dbReference type="PANTHER" id="PTHR44329">
    <property type="entry name" value="SERINE/THREONINE-PROTEIN KINASE TNNI3K-RELATED"/>
    <property type="match status" value="1"/>
</dbReference>
<evidence type="ECO:0000259" key="5">
    <source>
        <dbReference type="PROSITE" id="PS50011"/>
    </source>
</evidence>
<dbReference type="EMBL" id="KB007854">
    <property type="protein sequence ID" value="ELR23756.1"/>
    <property type="molecule type" value="Genomic_DNA"/>
</dbReference>
<dbReference type="PRINTS" id="PR00109">
    <property type="entry name" value="TYRKINASE"/>
</dbReference>
<evidence type="ECO:0000313" key="7">
    <source>
        <dbReference type="Proteomes" id="UP000011083"/>
    </source>
</evidence>
<dbReference type="STRING" id="1257118.L8HH37"/>
<evidence type="ECO:0000256" key="3">
    <source>
        <dbReference type="ARBA" id="ARBA00022840"/>
    </source>
</evidence>
<keyword evidence="7" id="KW-1185">Reference proteome</keyword>
<dbReference type="PROSITE" id="PS00108">
    <property type="entry name" value="PROTEIN_KINASE_ST"/>
    <property type="match status" value="1"/>
</dbReference>
<dbReference type="Gene3D" id="1.10.510.10">
    <property type="entry name" value="Transferase(Phosphotransferase) domain 1"/>
    <property type="match status" value="1"/>
</dbReference>
<name>L8HH37_ACACF</name>
<proteinExistence type="predicted"/>
<dbReference type="SMART" id="SM00220">
    <property type="entry name" value="S_TKc"/>
    <property type="match status" value="1"/>
</dbReference>
<dbReference type="Gene3D" id="2.130.10.10">
    <property type="entry name" value="YVTN repeat-like/Quinoprotein amine dehydrogenase"/>
    <property type="match status" value="1"/>
</dbReference>
<feature type="domain" description="Protein kinase" evidence="5">
    <location>
        <begin position="32"/>
        <end position="318"/>
    </location>
</feature>
<dbReference type="RefSeq" id="XP_004353284.1">
    <property type="nucleotide sequence ID" value="XM_004353232.1"/>
</dbReference>
<gene>
    <name evidence="6" type="ORF">ACA1_196080</name>
</gene>
<dbReference type="OMA" id="SESETMW"/>
<sequence>MPCHGALLDIHKFAADVALVNMTEWIVSAESLKIGDLVGAGAFAQVYRAHLHGQEVAAKKINLVEAGAPQGDISEKFQDLRREAQGILSILDDNSGLKHPNTVRLKGICLSPLTIITEFLSEGNLYDFLKARADQAEQIGWALRLRIARDIAEGMKFLHSATPPIIHRDLKSPNVLLASASPSSAVVAKVADFGLSTRMTAMTVKGRNVWNPVWLAPEIMRKKEYTEKADVYGYGVMLWEILTLKHPFDEYRTKYEADSQLEEAIVNGLRPSTPAELVESLEAQDYVELLCACWDPEPQQRPTFERVCEKLSAIQEQLAPATLAAYGDQRSRGNRASESSELPVVEQVCSSNFTVTNITKLEKDRGVGITCLLVVESEDDGDDYDKSIMLWAGCQDGAVCVWNARSGDFVASVPAHKGPVTNLVITEAGVWSSSPKDNQILLWDRKKNRVSKKVKTTAGVNGLLFVAPFHVWSTSQNTITLWDAKTAKSYKSFEVGAKGELGVLACVKSNVWVAAASSIVVCQPTTLATLDTIASHTATINAIVRVGQEVWSCGNDRKIVTYNLEGEVLQSIDNADRVLALAYQPSCMRVWSTSADGLVAVWDARRLEGHHTNGQREVVALARYADSESETMWSASADGSVVVYRLGEPAAVVAH</sequence>
<feature type="binding site" evidence="4">
    <location>
        <position position="60"/>
    </location>
    <ligand>
        <name>ATP</name>
        <dbReference type="ChEBI" id="CHEBI:30616"/>
    </ligand>
</feature>
<dbReference type="InterPro" id="IPR017441">
    <property type="entry name" value="Protein_kinase_ATP_BS"/>
</dbReference>
<protein>
    <submittedName>
        <fullName evidence="6">Protein kinase domain containing protein</fullName>
    </submittedName>
</protein>
<dbReference type="InterPro" id="IPR036322">
    <property type="entry name" value="WD40_repeat_dom_sf"/>
</dbReference>
<dbReference type="InterPro" id="IPR011009">
    <property type="entry name" value="Kinase-like_dom_sf"/>
</dbReference>
<dbReference type="GeneID" id="14924744"/>
<accession>L8HH37</accession>
<organism evidence="6 7">
    <name type="scientific">Acanthamoeba castellanii (strain ATCC 30010 / Neff)</name>
    <dbReference type="NCBI Taxonomy" id="1257118"/>
    <lineage>
        <taxon>Eukaryota</taxon>
        <taxon>Amoebozoa</taxon>
        <taxon>Discosea</taxon>
        <taxon>Longamoebia</taxon>
        <taxon>Centramoebida</taxon>
        <taxon>Acanthamoebidae</taxon>
        <taxon>Acanthamoeba</taxon>
    </lineage>
</organism>
<evidence type="ECO:0000256" key="4">
    <source>
        <dbReference type="PROSITE-ProRule" id="PRU10141"/>
    </source>
</evidence>
<dbReference type="VEuPathDB" id="AmoebaDB:ACA1_196080"/>
<dbReference type="Gene3D" id="3.30.200.20">
    <property type="entry name" value="Phosphorylase Kinase, domain 1"/>
    <property type="match status" value="1"/>
</dbReference>
<dbReference type="InterPro" id="IPR000719">
    <property type="entry name" value="Prot_kinase_dom"/>
</dbReference>
<keyword evidence="6" id="KW-0808">Transferase</keyword>
<evidence type="ECO:0000256" key="2">
    <source>
        <dbReference type="ARBA" id="ARBA00022741"/>
    </source>
</evidence>
<dbReference type="PROSITE" id="PS00107">
    <property type="entry name" value="PROTEIN_KINASE_ATP"/>
    <property type="match status" value="1"/>
</dbReference>
<dbReference type="CDD" id="cd13999">
    <property type="entry name" value="STKc_MAP3K-like"/>
    <property type="match status" value="1"/>
</dbReference>
<dbReference type="Proteomes" id="UP000011083">
    <property type="component" value="Unassembled WGS sequence"/>
</dbReference>
<reference evidence="6 7" key="1">
    <citation type="journal article" date="2013" name="Genome Biol.">
        <title>Genome of Acanthamoeba castellanii highlights extensive lateral gene transfer and early evolution of tyrosine kinase signaling.</title>
        <authorList>
            <person name="Clarke M."/>
            <person name="Lohan A.J."/>
            <person name="Liu B."/>
            <person name="Lagkouvardos I."/>
            <person name="Roy S."/>
            <person name="Zafar N."/>
            <person name="Bertelli C."/>
            <person name="Schilde C."/>
            <person name="Kianianmomeni A."/>
            <person name="Burglin T.R."/>
            <person name="Frech C."/>
            <person name="Turcotte B."/>
            <person name="Kopec K.O."/>
            <person name="Synnott J.M."/>
            <person name="Choo C."/>
            <person name="Paponov I."/>
            <person name="Finkler A."/>
            <person name="Soon Heng Tan C."/>
            <person name="Hutchins A.P."/>
            <person name="Weinmeier T."/>
            <person name="Rattei T."/>
            <person name="Chu J.S."/>
            <person name="Gimenez G."/>
            <person name="Irimia M."/>
            <person name="Rigden D.J."/>
            <person name="Fitzpatrick D.A."/>
            <person name="Lorenzo-Morales J."/>
            <person name="Bateman A."/>
            <person name="Chiu C.H."/>
            <person name="Tang P."/>
            <person name="Hegemann P."/>
            <person name="Fromm H."/>
            <person name="Raoult D."/>
            <person name="Greub G."/>
            <person name="Miranda-Saavedra D."/>
            <person name="Chen N."/>
            <person name="Nash P."/>
            <person name="Ginger M.L."/>
            <person name="Horn M."/>
            <person name="Schaap P."/>
            <person name="Caler L."/>
            <person name="Loftus B."/>
        </authorList>
    </citation>
    <scope>NUCLEOTIDE SEQUENCE [LARGE SCALE GENOMIC DNA]</scope>
    <source>
        <strain evidence="6 7">Neff</strain>
    </source>
</reference>
<dbReference type="InterPro" id="IPR008271">
    <property type="entry name" value="Ser/Thr_kinase_AS"/>
</dbReference>
<dbReference type="KEGG" id="acan:ACA1_196080"/>
<dbReference type="InterPro" id="IPR051681">
    <property type="entry name" value="Ser/Thr_Kinases-Pseudokinases"/>
</dbReference>
<dbReference type="GO" id="GO:0005524">
    <property type="term" value="F:ATP binding"/>
    <property type="evidence" value="ECO:0007669"/>
    <property type="project" value="UniProtKB-UniRule"/>
</dbReference>
<evidence type="ECO:0000256" key="1">
    <source>
        <dbReference type="ARBA" id="ARBA00022527"/>
    </source>
</evidence>
<dbReference type="SUPFAM" id="SSF56112">
    <property type="entry name" value="Protein kinase-like (PK-like)"/>
    <property type="match status" value="1"/>
</dbReference>
<keyword evidence="3 4" id="KW-0067">ATP-binding</keyword>
<dbReference type="Pfam" id="PF07714">
    <property type="entry name" value="PK_Tyr_Ser-Thr"/>
    <property type="match status" value="1"/>
</dbReference>
<keyword evidence="1" id="KW-0723">Serine/threonine-protein kinase</keyword>